<evidence type="ECO:0000256" key="1">
    <source>
        <dbReference type="ARBA" id="ARBA00022723"/>
    </source>
</evidence>
<gene>
    <name evidence="7" type="ORF">SSX86_002774</name>
</gene>
<dbReference type="PROSITE" id="PS50089">
    <property type="entry name" value="ZF_RING_2"/>
    <property type="match status" value="1"/>
</dbReference>
<dbReference type="SUPFAM" id="SSF57850">
    <property type="entry name" value="RING/U-box"/>
    <property type="match status" value="1"/>
</dbReference>
<dbReference type="Proteomes" id="UP001408789">
    <property type="component" value="Unassembled WGS sequence"/>
</dbReference>
<dbReference type="InterPro" id="IPR001841">
    <property type="entry name" value="Znf_RING"/>
</dbReference>
<dbReference type="GO" id="GO:0008270">
    <property type="term" value="F:zinc ion binding"/>
    <property type="evidence" value="ECO:0007669"/>
    <property type="project" value="UniProtKB-KW"/>
</dbReference>
<reference evidence="7 8" key="1">
    <citation type="submission" date="2024-04" db="EMBL/GenBank/DDBJ databases">
        <title>The reference genome of an endangered Asteraceae, Deinandra increscens subsp. villosa, native to the Central Coast of California.</title>
        <authorList>
            <person name="Guilliams M."/>
            <person name="Hasenstab-Lehman K."/>
            <person name="Meyer R."/>
            <person name="Mcevoy S."/>
        </authorList>
    </citation>
    <scope>NUCLEOTIDE SEQUENCE [LARGE SCALE GENOMIC DNA]</scope>
    <source>
        <tissue evidence="7">Leaf</tissue>
    </source>
</reference>
<keyword evidence="3" id="KW-0862">Zinc</keyword>
<feature type="domain" description="RING-type" evidence="6">
    <location>
        <begin position="70"/>
        <end position="113"/>
    </location>
</feature>
<evidence type="ECO:0000256" key="4">
    <source>
        <dbReference type="PROSITE-ProRule" id="PRU00175"/>
    </source>
</evidence>
<evidence type="ECO:0000256" key="3">
    <source>
        <dbReference type="ARBA" id="ARBA00022833"/>
    </source>
</evidence>
<dbReference type="PANTHER" id="PTHR45969">
    <property type="entry name" value="RING ZINC FINGER PROTEIN-RELATED"/>
    <property type="match status" value="1"/>
</dbReference>
<evidence type="ECO:0000259" key="6">
    <source>
        <dbReference type="PROSITE" id="PS50089"/>
    </source>
</evidence>
<evidence type="ECO:0000256" key="5">
    <source>
        <dbReference type="SAM" id="SignalP"/>
    </source>
</evidence>
<protein>
    <recommendedName>
        <fullName evidence="6">RING-type domain-containing protein</fullName>
    </recommendedName>
</protein>
<dbReference type="GO" id="GO:0061630">
    <property type="term" value="F:ubiquitin protein ligase activity"/>
    <property type="evidence" value="ECO:0007669"/>
    <property type="project" value="TreeGrafter"/>
</dbReference>
<name>A0AAP0HBM3_9ASTR</name>
<accession>A0AAP0HBM3</accession>
<dbReference type="SMART" id="SM00184">
    <property type="entry name" value="RING"/>
    <property type="match status" value="1"/>
</dbReference>
<keyword evidence="8" id="KW-1185">Reference proteome</keyword>
<dbReference type="GO" id="GO:0016567">
    <property type="term" value="P:protein ubiquitination"/>
    <property type="evidence" value="ECO:0007669"/>
    <property type="project" value="TreeGrafter"/>
</dbReference>
<dbReference type="Gene3D" id="3.30.40.10">
    <property type="entry name" value="Zinc/RING finger domain, C3HC4 (zinc finger)"/>
    <property type="match status" value="1"/>
</dbReference>
<dbReference type="EMBL" id="JBCNJP010000006">
    <property type="protein sequence ID" value="KAK9078717.1"/>
    <property type="molecule type" value="Genomic_DNA"/>
</dbReference>
<dbReference type="AlphaFoldDB" id="A0AAP0HBM3"/>
<comment type="caution">
    <text evidence="7">The sequence shown here is derived from an EMBL/GenBank/DDBJ whole genome shotgun (WGS) entry which is preliminary data.</text>
</comment>
<proteinExistence type="predicted"/>
<sequence>MVINIIFLLSVLLPIFRIRNELFNLLKTSFLHIFGSDLHHNESDLFMVDLPIIRFQDLQERRRREVEELCFICSKNYEGDDVVCQLSRCGHVYHYECVGKLIHRKQTDCPFCRSSFFSGHPSVPCKNVCSV</sequence>
<evidence type="ECO:0000256" key="2">
    <source>
        <dbReference type="ARBA" id="ARBA00022771"/>
    </source>
</evidence>
<organism evidence="7 8">
    <name type="scientific">Deinandra increscens subsp. villosa</name>
    <dbReference type="NCBI Taxonomy" id="3103831"/>
    <lineage>
        <taxon>Eukaryota</taxon>
        <taxon>Viridiplantae</taxon>
        <taxon>Streptophyta</taxon>
        <taxon>Embryophyta</taxon>
        <taxon>Tracheophyta</taxon>
        <taxon>Spermatophyta</taxon>
        <taxon>Magnoliopsida</taxon>
        <taxon>eudicotyledons</taxon>
        <taxon>Gunneridae</taxon>
        <taxon>Pentapetalae</taxon>
        <taxon>asterids</taxon>
        <taxon>campanulids</taxon>
        <taxon>Asterales</taxon>
        <taxon>Asteraceae</taxon>
        <taxon>Asteroideae</taxon>
        <taxon>Heliantheae alliance</taxon>
        <taxon>Madieae</taxon>
        <taxon>Madiinae</taxon>
        <taxon>Deinandra</taxon>
    </lineage>
</organism>
<keyword evidence="5" id="KW-0732">Signal</keyword>
<evidence type="ECO:0000313" key="8">
    <source>
        <dbReference type="Proteomes" id="UP001408789"/>
    </source>
</evidence>
<feature type="chain" id="PRO_5043007825" description="RING-type domain-containing protein" evidence="5">
    <location>
        <begin position="21"/>
        <end position="131"/>
    </location>
</feature>
<keyword evidence="1" id="KW-0479">Metal-binding</keyword>
<dbReference type="PANTHER" id="PTHR45969:SF9">
    <property type="entry name" value="RING-TYPE DOMAIN-CONTAINING PROTEIN"/>
    <property type="match status" value="1"/>
</dbReference>
<dbReference type="InterPro" id="IPR013083">
    <property type="entry name" value="Znf_RING/FYVE/PHD"/>
</dbReference>
<keyword evidence="2 4" id="KW-0863">Zinc-finger</keyword>
<feature type="signal peptide" evidence="5">
    <location>
        <begin position="1"/>
        <end position="20"/>
    </location>
</feature>
<dbReference type="Pfam" id="PF13639">
    <property type="entry name" value="zf-RING_2"/>
    <property type="match status" value="1"/>
</dbReference>
<evidence type="ECO:0000313" key="7">
    <source>
        <dbReference type="EMBL" id="KAK9078717.1"/>
    </source>
</evidence>